<sequence>MPENRTPAPAQHTPTAYGWCSWHQGYSGGVRLIQVVEQGSGPGGHVFACASCRELHGLVPFADQP</sequence>
<dbReference type="Proteomes" id="UP001597261">
    <property type="component" value="Unassembled WGS sequence"/>
</dbReference>
<protein>
    <submittedName>
        <fullName evidence="1">Uncharacterized protein</fullName>
    </submittedName>
</protein>
<name>A0ABW4ITW4_9ACTN</name>
<keyword evidence="2" id="KW-1185">Reference proteome</keyword>
<gene>
    <name evidence="1" type="ORF">ACFSL4_17775</name>
</gene>
<accession>A0ABW4ITW4</accession>
<dbReference type="EMBL" id="JBHUDX010000048">
    <property type="protein sequence ID" value="MFD1659994.1"/>
    <property type="molecule type" value="Genomic_DNA"/>
</dbReference>
<evidence type="ECO:0000313" key="1">
    <source>
        <dbReference type="EMBL" id="MFD1659994.1"/>
    </source>
</evidence>
<comment type="caution">
    <text evidence="1">The sequence shown here is derived from an EMBL/GenBank/DDBJ whole genome shotgun (WGS) entry which is preliminary data.</text>
</comment>
<organism evidence="1 2">
    <name type="scientific">Streptomyces caeni</name>
    <dbReference type="NCBI Taxonomy" id="2307231"/>
    <lineage>
        <taxon>Bacteria</taxon>
        <taxon>Bacillati</taxon>
        <taxon>Actinomycetota</taxon>
        <taxon>Actinomycetes</taxon>
        <taxon>Kitasatosporales</taxon>
        <taxon>Streptomycetaceae</taxon>
        <taxon>Streptomyces</taxon>
    </lineage>
</organism>
<proteinExistence type="predicted"/>
<evidence type="ECO:0000313" key="2">
    <source>
        <dbReference type="Proteomes" id="UP001597261"/>
    </source>
</evidence>
<reference evidence="2" key="1">
    <citation type="journal article" date="2019" name="Int. J. Syst. Evol. Microbiol.">
        <title>The Global Catalogue of Microorganisms (GCM) 10K type strain sequencing project: providing services to taxonomists for standard genome sequencing and annotation.</title>
        <authorList>
            <consortium name="The Broad Institute Genomics Platform"/>
            <consortium name="The Broad Institute Genome Sequencing Center for Infectious Disease"/>
            <person name="Wu L."/>
            <person name="Ma J."/>
        </authorList>
    </citation>
    <scope>NUCLEOTIDE SEQUENCE [LARGE SCALE GENOMIC DNA]</scope>
    <source>
        <strain evidence="2">CGMCC 1.12470</strain>
    </source>
</reference>
<dbReference type="RefSeq" id="WP_381083668.1">
    <property type="nucleotide sequence ID" value="NZ_JBHUDX010000048.1"/>
</dbReference>